<organism evidence="2 3">
    <name type="scientific">Anaerobaca lacustris</name>
    <dbReference type="NCBI Taxonomy" id="3044600"/>
    <lineage>
        <taxon>Bacteria</taxon>
        <taxon>Pseudomonadati</taxon>
        <taxon>Planctomycetota</taxon>
        <taxon>Phycisphaerae</taxon>
        <taxon>Sedimentisphaerales</taxon>
        <taxon>Anaerobacaceae</taxon>
        <taxon>Anaerobaca</taxon>
    </lineage>
</organism>
<name>A0AAW6U4D3_9BACT</name>
<evidence type="ECO:0000313" key="2">
    <source>
        <dbReference type="EMBL" id="MDI6450436.1"/>
    </source>
</evidence>
<sequence>MTTEERLEKLERELSRARRHNRWLLAGAALCLGIGGLVWAFGPDTVVAQLDATAPSEVRASRLVIEDEDGTTRALLEATKGGTTLRLSDENGTLRIGLGAFGDGPALGLYDERGTVIWSAP</sequence>
<feature type="transmembrane region" description="Helical" evidence="1">
    <location>
        <begin position="21"/>
        <end position="41"/>
    </location>
</feature>
<keyword evidence="1" id="KW-0812">Transmembrane</keyword>
<proteinExistence type="predicted"/>
<evidence type="ECO:0000256" key="1">
    <source>
        <dbReference type="SAM" id="Phobius"/>
    </source>
</evidence>
<evidence type="ECO:0000313" key="3">
    <source>
        <dbReference type="Proteomes" id="UP001431776"/>
    </source>
</evidence>
<keyword evidence="1" id="KW-0472">Membrane</keyword>
<dbReference type="RefSeq" id="WP_349245847.1">
    <property type="nucleotide sequence ID" value="NZ_JASCXX010000020.1"/>
</dbReference>
<keyword evidence="3" id="KW-1185">Reference proteome</keyword>
<protein>
    <submittedName>
        <fullName evidence="2">Uncharacterized protein</fullName>
    </submittedName>
</protein>
<reference evidence="2" key="1">
    <citation type="submission" date="2023-05" db="EMBL/GenBank/DDBJ databases">
        <title>Anaerotaeda fermentans gen. nov., sp. nov., a novel anaerobic planctomycete of the new family within the order Sedimentisphaerales isolated from Taman Peninsula, Russia.</title>
        <authorList>
            <person name="Khomyakova M.A."/>
            <person name="Merkel A.Y."/>
            <person name="Slobodkin A.I."/>
        </authorList>
    </citation>
    <scope>NUCLEOTIDE SEQUENCE</scope>
    <source>
        <strain evidence="2">M17dextr</strain>
    </source>
</reference>
<dbReference type="EMBL" id="JASCXX010000020">
    <property type="protein sequence ID" value="MDI6450436.1"/>
    <property type="molecule type" value="Genomic_DNA"/>
</dbReference>
<accession>A0AAW6U4D3</accession>
<dbReference type="AlphaFoldDB" id="A0AAW6U4D3"/>
<gene>
    <name evidence="2" type="ORF">QJ522_15350</name>
</gene>
<comment type="caution">
    <text evidence="2">The sequence shown here is derived from an EMBL/GenBank/DDBJ whole genome shotgun (WGS) entry which is preliminary data.</text>
</comment>
<dbReference type="Proteomes" id="UP001431776">
    <property type="component" value="Unassembled WGS sequence"/>
</dbReference>
<keyword evidence="1" id="KW-1133">Transmembrane helix</keyword>